<reference evidence="4 5" key="1">
    <citation type="submission" date="2025-04" db="UniProtKB">
        <authorList>
            <consortium name="RefSeq"/>
        </authorList>
    </citation>
    <scope>IDENTIFICATION</scope>
</reference>
<dbReference type="OrthoDB" id="273917at2759"/>
<evidence type="ECO:0000313" key="4">
    <source>
        <dbReference type="RefSeq" id="XP_016436005.1"/>
    </source>
</evidence>
<dbReference type="RefSeq" id="XP_016436005.1">
    <property type="nucleotide sequence ID" value="XM_016580519.1"/>
</dbReference>
<keyword evidence="1" id="KW-0479">Metal-binding</keyword>
<dbReference type="PANTHER" id="PTHR23092">
    <property type="entry name" value="POLY(A) RNA POLYMERASE"/>
    <property type="match status" value="1"/>
</dbReference>
<evidence type="ECO:0000313" key="5">
    <source>
        <dbReference type="RefSeq" id="XP_016436006.1"/>
    </source>
</evidence>
<gene>
    <name evidence="4 5" type="primary">LOC107762184</name>
</gene>
<dbReference type="GO" id="GO:0046872">
    <property type="term" value="F:metal ion binding"/>
    <property type="evidence" value="ECO:0007669"/>
    <property type="project" value="UniProtKB-KW"/>
</dbReference>
<evidence type="ECO:0000259" key="3">
    <source>
        <dbReference type="Pfam" id="PF03828"/>
    </source>
</evidence>
<evidence type="ECO:0000256" key="2">
    <source>
        <dbReference type="ARBA" id="ARBA00022842"/>
    </source>
</evidence>
<dbReference type="OMA" id="GWPINQN"/>
<dbReference type="InterPro" id="IPR045862">
    <property type="entry name" value="Trf4-like"/>
</dbReference>
<dbReference type="GO" id="GO:1990817">
    <property type="term" value="F:poly(A) RNA polymerase activity"/>
    <property type="evidence" value="ECO:0007669"/>
    <property type="project" value="InterPro"/>
</dbReference>
<accession>A0A1S3X7Z6</accession>
<name>A0A1S3X7Z6_TOBAC</name>
<proteinExistence type="predicted"/>
<feature type="domain" description="PAP-associated" evidence="3">
    <location>
        <begin position="145"/>
        <end position="198"/>
    </location>
</feature>
<sequence length="256" mass="28476">MLVVEVPHDLILSSLSNLQTPKAEPTQLTVEEGNAVFQADSTCSESSSSPQWSKMNECRKDVKAVRLDISFKSPSHTGLQTTELVKELTEQFPASTPLALVLKQFLADRSLDQSYSGGLSSYCLVLLITRFLQHEHHHGRLIDQNLGSLLMDFFYFFGNVFDPRQMRVSIQGSGLYINRERGCSIDPICIDDPLYPTNNVGRNCFRIHQCIKAFADAYSTLENEIPSLPSNDESNSVPQVKLLPRIIPSIGLSVGS</sequence>
<dbReference type="AlphaFoldDB" id="A0A1S3X7Z6"/>
<keyword evidence="2" id="KW-0460">Magnesium</keyword>
<dbReference type="Gene3D" id="1.10.1410.10">
    <property type="match status" value="1"/>
</dbReference>
<dbReference type="SUPFAM" id="SSF81631">
    <property type="entry name" value="PAP/OAS1 substrate-binding domain"/>
    <property type="match status" value="1"/>
</dbReference>
<protein>
    <submittedName>
        <fullName evidence="4 5">Non-canonical poly(A) RNA polymerase PAPD7 isoform X2</fullName>
    </submittedName>
</protein>
<evidence type="ECO:0000256" key="1">
    <source>
        <dbReference type="ARBA" id="ARBA00022723"/>
    </source>
</evidence>
<dbReference type="PANTHER" id="PTHR23092:SF48">
    <property type="entry name" value="NUCLEOTIDYLTRANSFERASE FAMILY PROTEIN"/>
    <property type="match status" value="1"/>
</dbReference>
<organism evidence="5">
    <name type="scientific">Nicotiana tabacum</name>
    <name type="common">Common tobacco</name>
    <dbReference type="NCBI Taxonomy" id="4097"/>
    <lineage>
        <taxon>Eukaryota</taxon>
        <taxon>Viridiplantae</taxon>
        <taxon>Streptophyta</taxon>
        <taxon>Embryophyta</taxon>
        <taxon>Tracheophyta</taxon>
        <taxon>Spermatophyta</taxon>
        <taxon>Magnoliopsida</taxon>
        <taxon>eudicotyledons</taxon>
        <taxon>Gunneridae</taxon>
        <taxon>Pentapetalae</taxon>
        <taxon>asterids</taxon>
        <taxon>lamiids</taxon>
        <taxon>Solanales</taxon>
        <taxon>Solanaceae</taxon>
        <taxon>Nicotianoideae</taxon>
        <taxon>Nicotianeae</taxon>
        <taxon>Nicotiana</taxon>
    </lineage>
</organism>
<dbReference type="Pfam" id="PF03828">
    <property type="entry name" value="PAP_assoc"/>
    <property type="match status" value="1"/>
</dbReference>
<dbReference type="RefSeq" id="XP_016436006.1">
    <property type="nucleotide sequence ID" value="XM_016580520.1"/>
</dbReference>
<dbReference type="InterPro" id="IPR002058">
    <property type="entry name" value="PAP_assoc"/>
</dbReference>